<dbReference type="EMBL" id="CAJVPK010000943">
    <property type="protein sequence ID" value="CAG8561085.1"/>
    <property type="molecule type" value="Genomic_DNA"/>
</dbReference>
<dbReference type="GO" id="GO:0045943">
    <property type="term" value="P:positive regulation of transcription by RNA polymerase I"/>
    <property type="evidence" value="ECO:0007669"/>
    <property type="project" value="TreeGrafter"/>
</dbReference>
<feature type="domain" description="CID" evidence="2">
    <location>
        <begin position="12"/>
        <end position="147"/>
    </location>
</feature>
<dbReference type="AlphaFoldDB" id="A0A9N9FVU9"/>
<dbReference type="Pfam" id="PF12243">
    <property type="entry name" value="CTK3"/>
    <property type="match status" value="1"/>
</dbReference>
<dbReference type="InterPro" id="IPR008942">
    <property type="entry name" value="ENTH_VHS"/>
</dbReference>
<evidence type="ECO:0000313" key="4">
    <source>
        <dbReference type="Proteomes" id="UP000789706"/>
    </source>
</evidence>
<comment type="caution">
    <text evidence="3">The sequence shown here is derived from an EMBL/GenBank/DDBJ whole genome shotgun (WGS) entry which is preliminary data.</text>
</comment>
<feature type="coiled-coil region" evidence="1">
    <location>
        <begin position="231"/>
        <end position="317"/>
    </location>
</feature>
<dbReference type="InterPro" id="IPR006569">
    <property type="entry name" value="CID_dom"/>
</dbReference>
<dbReference type="PANTHER" id="PTHR28291">
    <property type="entry name" value="CTD KINASE SUBUNIT GAMMA"/>
    <property type="match status" value="1"/>
</dbReference>
<dbReference type="Pfam" id="PF12350">
    <property type="entry name" value="CTK3_C"/>
    <property type="match status" value="1"/>
</dbReference>
<protein>
    <submittedName>
        <fullName evidence="3">5484_t:CDS:1</fullName>
    </submittedName>
</protein>
<evidence type="ECO:0000259" key="2">
    <source>
        <dbReference type="PROSITE" id="PS51391"/>
    </source>
</evidence>
<name>A0A9N9FVU9_9GLOM</name>
<accession>A0A9N9FVU9</accession>
<gene>
    <name evidence="3" type="ORF">DEBURN_LOCUS7593</name>
</gene>
<dbReference type="SUPFAM" id="SSF48464">
    <property type="entry name" value="ENTH/VHS domain"/>
    <property type="match status" value="1"/>
</dbReference>
<dbReference type="GO" id="GO:0070692">
    <property type="term" value="C:CTDK-1 complex"/>
    <property type="evidence" value="ECO:0007669"/>
    <property type="project" value="InterPro"/>
</dbReference>
<dbReference type="InterPro" id="IPR024637">
    <property type="entry name" value="Ctk3_C"/>
</dbReference>
<evidence type="ECO:0000313" key="3">
    <source>
        <dbReference type="EMBL" id="CAG8561085.1"/>
    </source>
</evidence>
<keyword evidence="1" id="KW-0175">Coiled coil</keyword>
<dbReference type="InterPro" id="IPR024638">
    <property type="entry name" value="Ctk3_N"/>
</dbReference>
<dbReference type="InterPro" id="IPR042326">
    <property type="entry name" value="Ctk3"/>
</dbReference>
<dbReference type="GO" id="GO:0032786">
    <property type="term" value="P:positive regulation of DNA-templated transcription, elongation"/>
    <property type="evidence" value="ECO:0007669"/>
    <property type="project" value="InterPro"/>
</dbReference>
<evidence type="ECO:0000256" key="1">
    <source>
        <dbReference type="SAM" id="Coils"/>
    </source>
</evidence>
<reference evidence="3" key="1">
    <citation type="submission" date="2021-06" db="EMBL/GenBank/DDBJ databases">
        <authorList>
            <person name="Kallberg Y."/>
            <person name="Tangrot J."/>
            <person name="Rosling A."/>
        </authorList>
    </citation>
    <scope>NUCLEOTIDE SEQUENCE</scope>
    <source>
        <strain evidence="3">AZ414A</strain>
    </source>
</reference>
<dbReference type="OrthoDB" id="21266at2759"/>
<dbReference type="CDD" id="cd22249">
    <property type="entry name" value="UDM1_RNF168_RNF169-like"/>
    <property type="match status" value="1"/>
</dbReference>
<keyword evidence="4" id="KW-1185">Reference proteome</keyword>
<dbReference type="Proteomes" id="UP000789706">
    <property type="component" value="Unassembled WGS sequence"/>
</dbReference>
<dbReference type="Gene3D" id="1.25.40.90">
    <property type="match status" value="1"/>
</dbReference>
<dbReference type="PANTHER" id="PTHR28291:SF1">
    <property type="entry name" value="CTD KINASE SUBUNIT GAMMA"/>
    <property type="match status" value="1"/>
</dbReference>
<dbReference type="PROSITE" id="PS51391">
    <property type="entry name" value="CID"/>
    <property type="match status" value="1"/>
</dbReference>
<organism evidence="3 4">
    <name type="scientific">Diversispora eburnea</name>
    <dbReference type="NCBI Taxonomy" id="1213867"/>
    <lineage>
        <taxon>Eukaryota</taxon>
        <taxon>Fungi</taxon>
        <taxon>Fungi incertae sedis</taxon>
        <taxon>Mucoromycota</taxon>
        <taxon>Glomeromycotina</taxon>
        <taxon>Glomeromycetes</taxon>
        <taxon>Diversisporales</taxon>
        <taxon>Diversisporaceae</taxon>
        <taxon>Diversispora</taxon>
    </lineage>
</organism>
<proteinExistence type="predicted"/>
<sequence>MSQPSNITGDMDPFDARLYFISVLKKVNASQQSIQSCTTFALRHNKYYEDLYRCIMEVMQKATIASRMNLFYFLDSLCAKSKKADFTKYLEYIQRDLKKIVVDLVCERDEGCFNLINTLKVLKSWKEKNYIEISVIENAEKFLLEWKGEKNYPPRLKLPKTDIIKRIEEDRERAKHHREDIWWVDKSHEDGEAVRLWEECSELSDSDYQEILTENCKYKPNHPWLDDYNKVKLWNEEQKRLEEEEEKERLRLRKRKLIEEEKERQRLIEEERERQRLIEEERERQRLIEEEKERQRLIEEENERQRLIEEEKARQRKIREEKSIEEKPKYYGDNFPCITNFDQTSQEFDDRNINYDPSFIYSFPISNNTNQIIYEQPSFYNQSTDITTTNNDTEPSRENETSSLLEEYHVEQIAGSNLGLLMQAVGLLEAGVSSLPDD</sequence>